<reference evidence="2" key="3">
    <citation type="submission" date="2015-06" db="UniProtKB">
        <authorList>
            <consortium name="EnsemblMetazoa"/>
        </authorList>
    </citation>
    <scope>IDENTIFICATION</scope>
</reference>
<reference evidence="1 3" key="2">
    <citation type="journal article" date="2013" name="Nature">
        <title>Insights into bilaterian evolution from three spiralian genomes.</title>
        <authorList>
            <person name="Simakov O."/>
            <person name="Marletaz F."/>
            <person name="Cho S.J."/>
            <person name="Edsinger-Gonzales E."/>
            <person name="Havlak P."/>
            <person name="Hellsten U."/>
            <person name="Kuo D.H."/>
            <person name="Larsson T."/>
            <person name="Lv J."/>
            <person name="Arendt D."/>
            <person name="Savage R."/>
            <person name="Osoegawa K."/>
            <person name="de Jong P."/>
            <person name="Grimwood J."/>
            <person name="Chapman J.A."/>
            <person name="Shapiro H."/>
            <person name="Aerts A."/>
            <person name="Otillar R.P."/>
            <person name="Terry A.Y."/>
            <person name="Boore J.L."/>
            <person name="Grigoriev I.V."/>
            <person name="Lindberg D.R."/>
            <person name="Seaver E.C."/>
            <person name="Weisblat D.A."/>
            <person name="Putnam N.H."/>
            <person name="Rokhsar D.S."/>
        </authorList>
    </citation>
    <scope>NUCLEOTIDE SEQUENCE</scope>
</reference>
<sequence length="258" mass="29308">MQIVKEKSTRDSYHDMKKAIMARLINNREHKSNVSSQTNNPISAVSHNSSCSSLTAMGRSSVFPLLNAAMIQFQSGLLTGKICGCDFGENCTHLTENIKSKRNQTWNVKDISGSTTATSSVATNSLLTNQINKPTLLNNVVCGTPTLETVFESYDGENDENSNYDLKKYKKTHNEESKNNSIHHSERETKTFVNTFKSDIQYENNRPKTKIKKLNFFEYENNQIGMDSKNKLQESRDYLKNSEKINAEMKEHDMEAKK</sequence>
<dbReference type="Proteomes" id="UP000015101">
    <property type="component" value="Unassembled WGS sequence"/>
</dbReference>
<dbReference type="KEGG" id="hro:HELRODRAFT_176146"/>
<organism evidence="2 3">
    <name type="scientific">Helobdella robusta</name>
    <name type="common">Californian leech</name>
    <dbReference type="NCBI Taxonomy" id="6412"/>
    <lineage>
        <taxon>Eukaryota</taxon>
        <taxon>Metazoa</taxon>
        <taxon>Spiralia</taxon>
        <taxon>Lophotrochozoa</taxon>
        <taxon>Annelida</taxon>
        <taxon>Clitellata</taxon>
        <taxon>Hirudinea</taxon>
        <taxon>Rhynchobdellida</taxon>
        <taxon>Glossiphoniidae</taxon>
        <taxon>Helobdella</taxon>
    </lineage>
</organism>
<dbReference type="RefSeq" id="XP_009021716.1">
    <property type="nucleotide sequence ID" value="XM_009023468.1"/>
</dbReference>
<keyword evidence="3" id="KW-1185">Reference proteome</keyword>
<dbReference type="EnsemblMetazoa" id="HelroT176146">
    <property type="protein sequence ID" value="HelroP176146"/>
    <property type="gene ID" value="HelroG176146"/>
</dbReference>
<dbReference type="HOGENOM" id="CLU_1078814_0_0_1"/>
<proteinExistence type="predicted"/>
<dbReference type="GeneID" id="20205723"/>
<gene>
    <name evidence="2" type="primary">20205723</name>
    <name evidence="1" type="ORF">HELRODRAFT_176146</name>
</gene>
<dbReference type="CTD" id="20205723"/>
<evidence type="ECO:0000313" key="3">
    <source>
        <dbReference type="Proteomes" id="UP000015101"/>
    </source>
</evidence>
<protein>
    <submittedName>
        <fullName evidence="1 2">Uncharacterized protein</fullName>
    </submittedName>
</protein>
<accession>T1FA74</accession>
<reference evidence="3" key="1">
    <citation type="submission" date="2012-12" db="EMBL/GenBank/DDBJ databases">
        <authorList>
            <person name="Hellsten U."/>
            <person name="Grimwood J."/>
            <person name="Chapman J.A."/>
            <person name="Shapiro H."/>
            <person name="Aerts A."/>
            <person name="Otillar R.P."/>
            <person name="Terry A.Y."/>
            <person name="Boore J.L."/>
            <person name="Simakov O."/>
            <person name="Marletaz F."/>
            <person name="Cho S.-J."/>
            <person name="Edsinger-Gonzales E."/>
            <person name="Havlak P."/>
            <person name="Kuo D.-H."/>
            <person name="Larsson T."/>
            <person name="Lv J."/>
            <person name="Arendt D."/>
            <person name="Savage R."/>
            <person name="Osoegawa K."/>
            <person name="de Jong P."/>
            <person name="Lindberg D.R."/>
            <person name="Seaver E.C."/>
            <person name="Weisblat D.A."/>
            <person name="Putnam N.H."/>
            <person name="Grigoriev I.V."/>
            <person name="Rokhsar D.S."/>
        </authorList>
    </citation>
    <scope>NUCLEOTIDE SEQUENCE</scope>
</reference>
<evidence type="ECO:0000313" key="2">
    <source>
        <dbReference type="EnsemblMetazoa" id="HelroP176146"/>
    </source>
</evidence>
<evidence type="ECO:0000313" key="1">
    <source>
        <dbReference type="EMBL" id="ESO00282.1"/>
    </source>
</evidence>
<dbReference type="AlphaFoldDB" id="T1FA74"/>
<dbReference type="EMBL" id="KB096983">
    <property type="protein sequence ID" value="ESO00282.1"/>
    <property type="molecule type" value="Genomic_DNA"/>
</dbReference>
<dbReference type="EMBL" id="AMQM01005559">
    <property type="status" value="NOT_ANNOTATED_CDS"/>
    <property type="molecule type" value="Genomic_DNA"/>
</dbReference>
<name>T1FA74_HELRO</name>
<dbReference type="InParanoid" id="T1FA74"/>